<dbReference type="InterPro" id="IPR050109">
    <property type="entry name" value="HTH-type_TetR-like_transc_reg"/>
</dbReference>
<feature type="domain" description="HTH tetR-type" evidence="5">
    <location>
        <begin position="16"/>
        <end position="76"/>
    </location>
</feature>
<organism evidence="6 7">
    <name type="scientific">Allonocardiopsis opalescens</name>
    <dbReference type="NCBI Taxonomy" id="1144618"/>
    <lineage>
        <taxon>Bacteria</taxon>
        <taxon>Bacillati</taxon>
        <taxon>Actinomycetota</taxon>
        <taxon>Actinomycetes</taxon>
        <taxon>Streptosporangiales</taxon>
        <taxon>Allonocardiopsis</taxon>
    </lineage>
</organism>
<dbReference type="GO" id="GO:0003700">
    <property type="term" value="F:DNA-binding transcription factor activity"/>
    <property type="evidence" value="ECO:0007669"/>
    <property type="project" value="TreeGrafter"/>
</dbReference>
<evidence type="ECO:0000256" key="4">
    <source>
        <dbReference type="PROSITE-ProRule" id="PRU00335"/>
    </source>
</evidence>
<dbReference type="SUPFAM" id="SSF48498">
    <property type="entry name" value="Tetracyclin repressor-like, C-terminal domain"/>
    <property type="match status" value="1"/>
</dbReference>
<dbReference type="PANTHER" id="PTHR30055:SF238">
    <property type="entry name" value="MYCOFACTOCIN BIOSYNTHESIS TRANSCRIPTIONAL REGULATOR MFTR-RELATED"/>
    <property type="match status" value="1"/>
</dbReference>
<proteinExistence type="predicted"/>
<sequence>MCDMSGTSELRELSRRAVRSKIAEVAERLFAAKGFEATTVDDIAKAVGMSQRTFFRYFASKEDAALDGFERRSDDFVARLAGRPLMESEWDSLRRVFDVVVEQSADAGHRNRIAAIHQTAGASPTLLAAYLHKVDHMQQRLVDALLARAAERGETPDEPVLRAVVGSAFACLQAALSCAAGSSHPADLAEQLDAVMAAVRPVRYV</sequence>
<dbReference type="InterPro" id="IPR036271">
    <property type="entry name" value="Tet_transcr_reg_TetR-rel_C_sf"/>
</dbReference>
<dbReference type="OrthoDB" id="8688418at2"/>
<reference evidence="6 7" key="1">
    <citation type="submission" date="2018-03" db="EMBL/GenBank/DDBJ databases">
        <title>Genomic Encyclopedia of Archaeal and Bacterial Type Strains, Phase II (KMG-II): from individual species to whole genera.</title>
        <authorList>
            <person name="Goeker M."/>
        </authorList>
    </citation>
    <scope>NUCLEOTIDE SEQUENCE [LARGE SCALE GENOMIC DNA]</scope>
    <source>
        <strain evidence="6 7">DSM 45601</strain>
    </source>
</reference>
<evidence type="ECO:0000313" key="7">
    <source>
        <dbReference type="Proteomes" id="UP000237846"/>
    </source>
</evidence>
<evidence type="ECO:0000256" key="2">
    <source>
        <dbReference type="ARBA" id="ARBA00023125"/>
    </source>
</evidence>
<dbReference type="PRINTS" id="PR00455">
    <property type="entry name" value="HTHTETR"/>
</dbReference>
<keyword evidence="7" id="KW-1185">Reference proteome</keyword>
<gene>
    <name evidence="6" type="ORF">CLV72_10528</name>
</gene>
<dbReference type="InterPro" id="IPR009057">
    <property type="entry name" value="Homeodomain-like_sf"/>
</dbReference>
<name>A0A2T0Q1X4_9ACTN</name>
<dbReference type="PROSITE" id="PS50977">
    <property type="entry name" value="HTH_TETR_2"/>
    <property type="match status" value="1"/>
</dbReference>
<evidence type="ECO:0000256" key="3">
    <source>
        <dbReference type="ARBA" id="ARBA00023163"/>
    </source>
</evidence>
<protein>
    <submittedName>
        <fullName evidence="6">TetR family transcriptional regulator</fullName>
    </submittedName>
</protein>
<keyword evidence="1" id="KW-0805">Transcription regulation</keyword>
<evidence type="ECO:0000256" key="1">
    <source>
        <dbReference type="ARBA" id="ARBA00023015"/>
    </source>
</evidence>
<dbReference type="InterPro" id="IPR001647">
    <property type="entry name" value="HTH_TetR"/>
</dbReference>
<dbReference type="GO" id="GO:0000976">
    <property type="term" value="F:transcription cis-regulatory region binding"/>
    <property type="evidence" value="ECO:0007669"/>
    <property type="project" value="TreeGrafter"/>
</dbReference>
<dbReference type="AlphaFoldDB" id="A0A2T0Q1X4"/>
<evidence type="ECO:0000313" key="6">
    <source>
        <dbReference type="EMBL" id="PRX97678.1"/>
    </source>
</evidence>
<dbReference type="PANTHER" id="PTHR30055">
    <property type="entry name" value="HTH-TYPE TRANSCRIPTIONAL REGULATOR RUTR"/>
    <property type="match status" value="1"/>
</dbReference>
<dbReference type="SUPFAM" id="SSF46689">
    <property type="entry name" value="Homeodomain-like"/>
    <property type="match status" value="1"/>
</dbReference>
<dbReference type="EMBL" id="PVZC01000005">
    <property type="protein sequence ID" value="PRX97678.1"/>
    <property type="molecule type" value="Genomic_DNA"/>
</dbReference>
<dbReference type="Gene3D" id="1.10.10.60">
    <property type="entry name" value="Homeodomain-like"/>
    <property type="match status" value="1"/>
</dbReference>
<accession>A0A2T0Q1X4</accession>
<dbReference type="Pfam" id="PF00440">
    <property type="entry name" value="TetR_N"/>
    <property type="match status" value="1"/>
</dbReference>
<dbReference type="Proteomes" id="UP000237846">
    <property type="component" value="Unassembled WGS sequence"/>
</dbReference>
<dbReference type="Gene3D" id="1.10.357.10">
    <property type="entry name" value="Tetracycline Repressor, domain 2"/>
    <property type="match status" value="1"/>
</dbReference>
<comment type="caution">
    <text evidence="6">The sequence shown here is derived from an EMBL/GenBank/DDBJ whole genome shotgun (WGS) entry which is preliminary data.</text>
</comment>
<feature type="DNA-binding region" description="H-T-H motif" evidence="4">
    <location>
        <begin position="39"/>
        <end position="58"/>
    </location>
</feature>
<keyword evidence="3" id="KW-0804">Transcription</keyword>
<keyword evidence="2 4" id="KW-0238">DNA-binding</keyword>
<evidence type="ECO:0000259" key="5">
    <source>
        <dbReference type="PROSITE" id="PS50977"/>
    </source>
</evidence>